<dbReference type="OrthoDB" id="2129491at2759"/>
<dbReference type="EC" id="1.1.1.179" evidence="4"/>
<accession>A0A0L0BSW4</accession>
<dbReference type="InterPro" id="IPR036291">
    <property type="entry name" value="NAD(P)-bd_dom_sf"/>
</dbReference>
<evidence type="ECO:0000256" key="3">
    <source>
        <dbReference type="ARBA" id="ARBA00038853"/>
    </source>
</evidence>
<dbReference type="InterPro" id="IPR055170">
    <property type="entry name" value="GFO_IDH_MocA-like_dom"/>
</dbReference>
<dbReference type="OMA" id="AHETGKY"/>
<dbReference type="STRING" id="7375.A0A0L0BSW4"/>
<comment type="catalytic activity">
    <reaction evidence="10">
        <text>D-xylose + NADP(+) = D-xylono-1,5-lactone + NADPH + H(+)</text>
        <dbReference type="Rhea" id="RHEA:22000"/>
        <dbReference type="ChEBI" id="CHEBI:15378"/>
        <dbReference type="ChEBI" id="CHEBI:15867"/>
        <dbReference type="ChEBI" id="CHEBI:53455"/>
        <dbReference type="ChEBI" id="CHEBI:57783"/>
        <dbReference type="ChEBI" id="CHEBI:58349"/>
        <dbReference type="EC" id="1.1.1.179"/>
    </reaction>
</comment>
<dbReference type="Pfam" id="PF22725">
    <property type="entry name" value="GFO_IDH_MocA_C3"/>
    <property type="match status" value="1"/>
</dbReference>
<dbReference type="Gene3D" id="3.30.360.10">
    <property type="entry name" value="Dihydrodipicolinate Reductase, domain 2"/>
    <property type="match status" value="1"/>
</dbReference>
<evidence type="ECO:0000313" key="14">
    <source>
        <dbReference type="Proteomes" id="UP000037069"/>
    </source>
</evidence>
<evidence type="ECO:0000259" key="11">
    <source>
        <dbReference type="Pfam" id="PF01408"/>
    </source>
</evidence>
<keyword evidence="2" id="KW-0560">Oxidoreductase</keyword>
<dbReference type="EMBL" id="JRES01001418">
    <property type="protein sequence ID" value="KNC23111.1"/>
    <property type="molecule type" value="Genomic_DNA"/>
</dbReference>
<proteinExistence type="inferred from homology"/>
<sequence>MPNALRWGIAAAGKISHDFCVALSTLPFDEHQMVAVAARDQKRAQEFADKHEIPKAFGSYAQLAECEDVDIVYIGALNPQHYEICMLMLEHGKNVLCEKPLCINRKQAKKVIQYAEMKKLFLMEAVWSRFFPAYQYLRKQIETGVLGEIQEVNVEFGFPLNEVDRLQKRNLGGGTVLDLGIYTIQVSQWAFQEPPQEIKAQGTLNAEGVDVEVKAELHYPGKRVARMHLSANDTLGNNAVIKGSKGQITLKQFWCPTKIIDIDGQEKEWVLPKGKHPINFINSEGMRYEAEAVRQSILEGKLQNDTVSHNDSLLFAQIEDEIRAQVGVVYDEDKV</sequence>
<evidence type="ECO:0000256" key="4">
    <source>
        <dbReference type="ARBA" id="ARBA00038984"/>
    </source>
</evidence>
<dbReference type="InterPro" id="IPR000683">
    <property type="entry name" value="Gfo/Idh/MocA-like_OxRdtase_N"/>
</dbReference>
<comment type="catalytic activity">
    <reaction evidence="9">
        <text>(1R,2R)-1,2-dihydrobenzene-1,2-diol + NADP(+) = catechol + NADPH + H(+)</text>
        <dbReference type="Rhea" id="RHEA:16729"/>
        <dbReference type="ChEBI" id="CHEBI:10702"/>
        <dbReference type="ChEBI" id="CHEBI:15378"/>
        <dbReference type="ChEBI" id="CHEBI:18135"/>
        <dbReference type="ChEBI" id="CHEBI:57783"/>
        <dbReference type="ChEBI" id="CHEBI:58349"/>
        <dbReference type="EC" id="1.3.1.20"/>
    </reaction>
</comment>
<feature type="domain" description="GFO/IDH/MocA-like oxidoreductase" evidence="12">
    <location>
        <begin position="134"/>
        <end position="248"/>
    </location>
</feature>
<dbReference type="SUPFAM" id="SSF55347">
    <property type="entry name" value="Glyceraldehyde-3-phosphate dehydrogenase-like, C-terminal domain"/>
    <property type="match status" value="1"/>
</dbReference>
<dbReference type="GO" id="GO:0047115">
    <property type="term" value="F:trans-1,2-dihydrobenzene-1,2-diol dehydrogenase activity"/>
    <property type="evidence" value="ECO:0007669"/>
    <property type="project" value="UniProtKB-EC"/>
</dbReference>
<dbReference type="GO" id="GO:0000166">
    <property type="term" value="F:nucleotide binding"/>
    <property type="evidence" value="ECO:0007669"/>
    <property type="project" value="InterPro"/>
</dbReference>
<reference evidence="13 14" key="1">
    <citation type="journal article" date="2015" name="Nat. Commun.">
        <title>Lucilia cuprina genome unlocks parasitic fly biology to underpin future interventions.</title>
        <authorList>
            <person name="Anstead C.A."/>
            <person name="Korhonen P.K."/>
            <person name="Young N.D."/>
            <person name="Hall R.S."/>
            <person name="Jex A.R."/>
            <person name="Murali S.C."/>
            <person name="Hughes D.S."/>
            <person name="Lee S.F."/>
            <person name="Perry T."/>
            <person name="Stroehlein A.J."/>
            <person name="Ansell B.R."/>
            <person name="Breugelmans B."/>
            <person name="Hofmann A."/>
            <person name="Qu J."/>
            <person name="Dugan S."/>
            <person name="Lee S.L."/>
            <person name="Chao H."/>
            <person name="Dinh H."/>
            <person name="Han Y."/>
            <person name="Doddapaneni H.V."/>
            <person name="Worley K.C."/>
            <person name="Muzny D.M."/>
            <person name="Ioannidis P."/>
            <person name="Waterhouse R.M."/>
            <person name="Zdobnov E.M."/>
            <person name="James P.J."/>
            <person name="Bagnall N.H."/>
            <person name="Kotze A.C."/>
            <person name="Gibbs R.A."/>
            <person name="Richards S."/>
            <person name="Batterham P."/>
            <person name="Gasser R.B."/>
        </authorList>
    </citation>
    <scope>NUCLEOTIDE SEQUENCE [LARGE SCALE GENOMIC DNA]</scope>
    <source>
        <strain evidence="13 14">LS</strain>
        <tissue evidence="13">Full body</tissue>
    </source>
</reference>
<protein>
    <recommendedName>
        <fullName evidence="5">Trans-1,2-dihydrobenzene-1,2-diol dehydrogenase</fullName>
        <ecNumber evidence="4">1.1.1.179</ecNumber>
        <ecNumber evidence="3">1.3.1.20</ecNumber>
    </recommendedName>
    <alternativeName>
        <fullName evidence="8">D-xylose 1-dehydrogenase</fullName>
    </alternativeName>
    <alternativeName>
        <fullName evidence="7">D-xylose-NADP dehydrogenase</fullName>
    </alternativeName>
    <alternativeName>
        <fullName evidence="6">Dimeric dihydrodiol dehydrogenase</fullName>
    </alternativeName>
</protein>
<comment type="similarity">
    <text evidence="1">Belongs to the Gfo/Idh/MocA family.</text>
</comment>
<evidence type="ECO:0000256" key="6">
    <source>
        <dbReference type="ARBA" id="ARBA00042926"/>
    </source>
</evidence>
<evidence type="ECO:0000256" key="8">
    <source>
        <dbReference type="ARBA" id="ARBA00043025"/>
    </source>
</evidence>
<dbReference type="Pfam" id="PF01408">
    <property type="entry name" value="GFO_IDH_MocA"/>
    <property type="match status" value="1"/>
</dbReference>
<feature type="domain" description="Gfo/Idh/MocA-like oxidoreductase N-terminal" evidence="11">
    <location>
        <begin position="6"/>
        <end position="123"/>
    </location>
</feature>
<evidence type="ECO:0000256" key="9">
    <source>
        <dbReference type="ARBA" id="ARBA00047423"/>
    </source>
</evidence>
<dbReference type="GO" id="GO:0047837">
    <property type="term" value="F:D-xylose 1-dehydrogenase (NADP+) activity"/>
    <property type="evidence" value="ECO:0007669"/>
    <property type="project" value="UniProtKB-EC"/>
</dbReference>
<evidence type="ECO:0000256" key="10">
    <source>
        <dbReference type="ARBA" id="ARBA00049233"/>
    </source>
</evidence>
<comment type="caution">
    <text evidence="13">The sequence shown here is derived from an EMBL/GenBank/DDBJ whole genome shotgun (WGS) entry which is preliminary data.</text>
</comment>
<name>A0A0L0BSW4_LUCCU</name>
<dbReference type="AlphaFoldDB" id="A0A0L0BSW4"/>
<evidence type="ECO:0000256" key="5">
    <source>
        <dbReference type="ARBA" id="ARBA00040603"/>
    </source>
</evidence>
<dbReference type="EC" id="1.3.1.20" evidence="3"/>
<dbReference type="PANTHER" id="PTHR22604">
    <property type="entry name" value="OXIDOREDUCTASES"/>
    <property type="match status" value="1"/>
</dbReference>
<organism evidence="13 14">
    <name type="scientific">Lucilia cuprina</name>
    <name type="common">Green bottle fly</name>
    <name type="synonym">Australian sheep blowfly</name>
    <dbReference type="NCBI Taxonomy" id="7375"/>
    <lineage>
        <taxon>Eukaryota</taxon>
        <taxon>Metazoa</taxon>
        <taxon>Ecdysozoa</taxon>
        <taxon>Arthropoda</taxon>
        <taxon>Hexapoda</taxon>
        <taxon>Insecta</taxon>
        <taxon>Pterygota</taxon>
        <taxon>Neoptera</taxon>
        <taxon>Endopterygota</taxon>
        <taxon>Diptera</taxon>
        <taxon>Brachycera</taxon>
        <taxon>Muscomorpha</taxon>
        <taxon>Oestroidea</taxon>
        <taxon>Calliphoridae</taxon>
        <taxon>Luciliinae</taxon>
        <taxon>Lucilia</taxon>
    </lineage>
</organism>
<dbReference type="InterPro" id="IPR050984">
    <property type="entry name" value="Gfo/Idh/MocA_domain"/>
</dbReference>
<evidence type="ECO:0000256" key="2">
    <source>
        <dbReference type="ARBA" id="ARBA00023002"/>
    </source>
</evidence>
<keyword evidence="14" id="KW-1185">Reference proteome</keyword>
<dbReference type="Proteomes" id="UP000037069">
    <property type="component" value="Unassembled WGS sequence"/>
</dbReference>
<dbReference type="Gene3D" id="3.40.50.720">
    <property type="entry name" value="NAD(P)-binding Rossmann-like Domain"/>
    <property type="match status" value="1"/>
</dbReference>
<evidence type="ECO:0000313" key="13">
    <source>
        <dbReference type="EMBL" id="KNC23111.1"/>
    </source>
</evidence>
<evidence type="ECO:0000259" key="12">
    <source>
        <dbReference type="Pfam" id="PF22725"/>
    </source>
</evidence>
<evidence type="ECO:0000256" key="7">
    <source>
        <dbReference type="ARBA" id="ARBA00042988"/>
    </source>
</evidence>
<dbReference type="SUPFAM" id="SSF51735">
    <property type="entry name" value="NAD(P)-binding Rossmann-fold domains"/>
    <property type="match status" value="1"/>
</dbReference>
<dbReference type="PANTHER" id="PTHR22604:SF105">
    <property type="entry name" value="TRANS-1,2-DIHYDROBENZENE-1,2-DIOL DEHYDROGENASE"/>
    <property type="match status" value="1"/>
</dbReference>
<evidence type="ECO:0000256" key="1">
    <source>
        <dbReference type="ARBA" id="ARBA00010928"/>
    </source>
</evidence>
<gene>
    <name evidence="13" type="ORF">FF38_07187</name>
</gene>